<keyword evidence="3" id="KW-1185">Reference proteome</keyword>
<proteinExistence type="predicted"/>
<protein>
    <submittedName>
        <fullName evidence="2">Uncharacterized protein</fullName>
    </submittedName>
</protein>
<evidence type="ECO:0000313" key="2">
    <source>
        <dbReference type="EMBL" id="OMJ82583.1"/>
    </source>
</evidence>
<dbReference type="Proteomes" id="UP000187209">
    <property type="component" value="Unassembled WGS sequence"/>
</dbReference>
<reference evidence="2 3" key="1">
    <citation type="submission" date="2016-11" db="EMBL/GenBank/DDBJ databases">
        <title>The macronuclear genome of Stentor coeruleus: a giant cell with tiny introns.</title>
        <authorList>
            <person name="Slabodnick M."/>
            <person name="Ruby J.G."/>
            <person name="Reiff S.B."/>
            <person name="Swart E.C."/>
            <person name="Gosai S."/>
            <person name="Prabakaran S."/>
            <person name="Witkowska E."/>
            <person name="Larue G.E."/>
            <person name="Fisher S."/>
            <person name="Freeman R.M."/>
            <person name="Gunawardena J."/>
            <person name="Chu W."/>
            <person name="Stover N.A."/>
            <person name="Gregory B.D."/>
            <person name="Nowacki M."/>
            <person name="Derisi J."/>
            <person name="Roy S.W."/>
            <person name="Marshall W.F."/>
            <person name="Sood P."/>
        </authorList>
    </citation>
    <scope>NUCLEOTIDE SEQUENCE [LARGE SCALE GENOMIC DNA]</scope>
    <source>
        <strain evidence="2">WM001</strain>
    </source>
</reference>
<dbReference type="EMBL" id="MPUH01000335">
    <property type="protein sequence ID" value="OMJ82583.1"/>
    <property type="molecule type" value="Genomic_DNA"/>
</dbReference>
<keyword evidence="1" id="KW-0732">Signal</keyword>
<feature type="signal peptide" evidence="1">
    <location>
        <begin position="1"/>
        <end position="18"/>
    </location>
</feature>
<dbReference type="AlphaFoldDB" id="A0A1R2C0N3"/>
<evidence type="ECO:0000256" key="1">
    <source>
        <dbReference type="SAM" id="SignalP"/>
    </source>
</evidence>
<accession>A0A1R2C0N3</accession>
<feature type="chain" id="PRO_5012367775" evidence="1">
    <location>
        <begin position="19"/>
        <end position="163"/>
    </location>
</feature>
<name>A0A1R2C0N3_9CILI</name>
<gene>
    <name evidence="2" type="ORF">SteCoe_16697</name>
</gene>
<sequence>MSLISMVLFLYLLTFASGILLEFYVVSDTTCWIVGPTSLGSYAIILSSNPGWSTKIPFAYWIWDIDGNLNSGNATITKNFYIAGAIKSGSLSIAADNYFTTYLNGEYANCKDTTGLTYKLNLGKNCDVTSYLVTGFNKLDVVVNNESYGPGSLMFKLTVLSNY</sequence>
<evidence type="ECO:0000313" key="3">
    <source>
        <dbReference type="Proteomes" id="UP000187209"/>
    </source>
</evidence>
<organism evidence="2 3">
    <name type="scientific">Stentor coeruleus</name>
    <dbReference type="NCBI Taxonomy" id="5963"/>
    <lineage>
        <taxon>Eukaryota</taxon>
        <taxon>Sar</taxon>
        <taxon>Alveolata</taxon>
        <taxon>Ciliophora</taxon>
        <taxon>Postciliodesmatophora</taxon>
        <taxon>Heterotrichea</taxon>
        <taxon>Heterotrichida</taxon>
        <taxon>Stentoridae</taxon>
        <taxon>Stentor</taxon>
    </lineage>
</organism>
<dbReference type="Gene3D" id="2.60.120.260">
    <property type="entry name" value="Galactose-binding domain-like"/>
    <property type="match status" value="1"/>
</dbReference>
<comment type="caution">
    <text evidence="2">The sequence shown here is derived from an EMBL/GenBank/DDBJ whole genome shotgun (WGS) entry which is preliminary data.</text>
</comment>